<accession>A0AAU7PFD4</accession>
<gene>
    <name evidence="2" type="ORF">SURPRISE13_122</name>
</gene>
<keyword evidence="1" id="KW-0472">Membrane</keyword>
<keyword evidence="1" id="KW-1133">Transmembrane helix</keyword>
<keyword evidence="1" id="KW-0812">Transmembrane</keyword>
<dbReference type="EMBL" id="PP856017">
    <property type="protein sequence ID" value="XBS47655.1"/>
    <property type="molecule type" value="Genomic_DNA"/>
</dbReference>
<sequence>MEFIGQFFLFCAGMYASIVALRIISLTFRYWIARRIIALQLQNAVMIHEKISPRDKIIYDPEIELIVEQIFIQMVQNLKYQRKWMIRHAIEHFAVLYQSNIWLLNDPDDLKLYAALDVIKQKFYYMHGTFVNIKKNNLRNHINMELMTTSGTPLTSVEEVAEFDKKKHGAGSRVCIVISIVTPLTSKNYDYFRHL</sequence>
<evidence type="ECO:0000313" key="2">
    <source>
        <dbReference type="EMBL" id="XBS47655.1"/>
    </source>
</evidence>
<feature type="transmembrane region" description="Helical" evidence="1">
    <location>
        <begin position="6"/>
        <end position="32"/>
    </location>
</feature>
<proteinExistence type="predicted"/>
<reference evidence="2" key="1">
    <citation type="submission" date="2024-05" db="EMBL/GenBank/DDBJ databases">
        <title>Isolation and characterization of the novel Burkholderia jumbo bacteriophage Surprise13.</title>
        <authorList>
            <person name="Supina B.S.I."/>
            <person name="Dennis J."/>
        </authorList>
    </citation>
    <scope>NUCLEOTIDE SEQUENCE</scope>
</reference>
<protein>
    <submittedName>
        <fullName evidence="2">Uncharacterized protein</fullName>
    </submittedName>
</protein>
<evidence type="ECO:0000256" key="1">
    <source>
        <dbReference type="SAM" id="Phobius"/>
    </source>
</evidence>
<organism evidence="2">
    <name type="scientific">Burkholderia phage vB_BgluM-SURPRISE13</name>
    <dbReference type="NCBI Taxonomy" id="3159457"/>
    <lineage>
        <taxon>Viruses</taxon>
    </lineage>
</organism>
<name>A0AAU7PFD4_9VIRU</name>